<evidence type="ECO:0000313" key="2">
    <source>
        <dbReference type="EMBL" id="KAH9420103.1"/>
    </source>
</evidence>
<protein>
    <recommendedName>
        <fullName evidence="1">Calponin-homology (CH) domain-containing protein</fullName>
    </recommendedName>
</protein>
<dbReference type="PANTHER" id="PTHR23167:SF88">
    <property type="entry name" value="CALPONIN-HOMOLOGY (CH) DOMAIN-CONTAINING PROTEIN"/>
    <property type="match status" value="1"/>
</dbReference>
<dbReference type="PANTHER" id="PTHR23167">
    <property type="entry name" value="CALPONIN HOMOLOGY DOMAIN-CONTAINING PROTEIN DDB_G0272472-RELATED"/>
    <property type="match status" value="1"/>
</dbReference>
<keyword evidence="3" id="KW-1185">Reference proteome</keyword>
<reference evidence="2 3" key="1">
    <citation type="journal article" date="2018" name="J. Allergy Clin. Immunol.">
        <title>High-quality assembly of Dermatophagoides pteronyssinus genome and transcriptome reveals a wide range of novel allergens.</title>
        <authorList>
            <person name="Liu X.Y."/>
            <person name="Yang K.Y."/>
            <person name="Wang M.Q."/>
            <person name="Kwok J.S."/>
            <person name="Zeng X."/>
            <person name="Yang Z."/>
            <person name="Xiao X.J."/>
            <person name="Lau C.P."/>
            <person name="Li Y."/>
            <person name="Huang Z.M."/>
            <person name="Ba J.G."/>
            <person name="Yim A.K."/>
            <person name="Ouyang C.Y."/>
            <person name="Ngai S.M."/>
            <person name="Chan T.F."/>
            <person name="Leung E.L."/>
            <person name="Liu L."/>
            <person name="Liu Z.G."/>
            <person name="Tsui S.K."/>
        </authorList>
    </citation>
    <scope>NUCLEOTIDE SEQUENCE [LARGE SCALE GENOMIC DNA]</scope>
    <source>
        <strain evidence="2">Derp</strain>
    </source>
</reference>
<dbReference type="SMART" id="SM00033">
    <property type="entry name" value="CH"/>
    <property type="match status" value="1"/>
</dbReference>
<reference evidence="2 3" key="2">
    <citation type="journal article" date="2022" name="Mol. Biol. Evol.">
        <title>Comparative Genomics Reveals Insights into the Divergent Evolution of Astigmatic Mites and Household Pest Adaptations.</title>
        <authorList>
            <person name="Xiong Q."/>
            <person name="Wan A.T."/>
            <person name="Liu X."/>
            <person name="Fung C.S."/>
            <person name="Xiao X."/>
            <person name="Malainual N."/>
            <person name="Hou J."/>
            <person name="Wang L."/>
            <person name="Wang M."/>
            <person name="Yang K.Y."/>
            <person name="Cui Y."/>
            <person name="Leung E.L."/>
            <person name="Nong W."/>
            <person name="Shin S.K."/>
            <person name="Au S.W."/>
            <person name="Jeong K.Y."/>
            <person name="Chew F.T."/>
            <person name="Hui J.H."/>
            <person name="Leung T.F."/>
            <person name="Tungtrongchitr A."/>
            <person name="Zhong N."/>
            <person name="Liu Z."/>
            <person name="Tsui S.K."/>
        </authorList>
    </citation>
    <scope>NUCLEOTIDE SEQUENCE [LARGE SCALE GENOMIC DNA]</scope>
    <source>
        <strain evidence="2">Derp</strain>
    </source>
</reference>
<dbReference type="EMBL" id="NJHN03000054">
    <property type="protein sequence ID" value="KAH9420103.1"/>
    <property type="molecule type" value="Genomic_DNA"/>
</dbReference>
<gene>
    <name evidence="2" type="ORF">DERP_001938</name>
</gene>
<proteinExistence type="predicted"/>
<evidence type="ECO:0000313" key="3">
    <source>
        <dbReference type="Proteomes" id="UP000887458"/>
    </source>
</evidence>
<comment type="caution">
    <text evidence="2">The sequence shown here is derived from an EMBL/GenBank/DDBJ whole genome shotgun (WGS) entry which is preliminary data.</text>
</comment>
<dbReference type="Proteomes" id="UP000887458">
    <property type="component" value="Unassembled WGS sequence"/>
</dbReference>
<dbReference type="SUPFAM" id="SSF47576">
    <property type="entry name" value="Calponin-homology domain, CH-domain"/>
    <property type="match status" value="1"/>
</dbReference>
<name>A0ABQ8JC18_DERPT</name>
<dbReference type="InterPro" id="IPR001715">
    <property type="entry name" value="CH_dom"/>
</dbReference>
<evidence type="ECO:0000259" key="1">
    <source>
        <dbReference type="PROSITE" id="PS50021"/>
    </source>
</evidence>
<dbReference type="CDD" id="cd21200">
    <property type="entry name" value="CH_SMTN-like"/>
    <property type="match status" value="1"/>
</dbReference>
<dbReference type="Gene3D" id="1.10.418.10">
    <property type="entry name" value="Calponin-like domain"/>
    <property type="match status" value="1"/>
</dbReference>
<dbReference type="Pfam" id="PF00307">
    <property type="entry name" value="CH"/>
    <property type="match status" value="1"/>
</dbReference>
<dbReference type="InterPro" id="IPR036872">
    <property type="entry name" value="CH_dom_sf"/>
</dbReference>
<sequence>MEQEINLDELTDMNLLQNLLDQTEDIDDRKAIRGRMQELRAIERAKRDAKLERLTNSREEMIQERQRKAAEHKARTLAMYDQMARSAPAGGKKTMDIGIYTTGQVTPPSSPSIIDKGIEDVFQQCKRSAEERKKKILESYSKASLSPAGTTTKDDPAQQFIKQRQQEAEQDKKRLLKAYDYVSRQGAGPKQVVLEELKRYDIDPNEIQEDPRLKKLVGTTSFRDVTMPCLNNSPTPAQIKDMLLRWSKAKTRGYENVNIENFSSSWANGMAFCALIHHFFPDSFEFDKLDPNNRRENLTLAFNTIQDKIDVPPMIEVDDMLAAKDKPDPKCIFTYMQAIYRKLHDKN</sequence>
<feature type="domain" description="Calponin-homology (CH)" evidence="1">
    <location>
        <begin position="237"/>
        <end position="344"/>
    </location>
</feature>
<organism evidence="2 3">
    <name type="scientific">Dermatophagoides pteronyssinus</name>
    <name type="common">European house dust mite</name>
    <dbReference type="NCBI Taxonomy" id="6956"/>
    <lineage>
        <taxon>Eukaryota</taxon>
        <taxon>Metazoa</taxon>
        <taxon>Ecdysozoa</taxon>
        <taxon>Arthropoda</taxon>
        <taxon>Chelicerata</taxon>
        <taxon>Arachnida</taxon>
        <taxon>Acari</taxon>
        <taxon>Acariformes</taxon>
        <taxon>Sarcoptiformes</taxon>
        <taxon>Astigmata</taxon>
        <taxon>Psoroptidia</taxon>
        <taxon>Analgoidea</taxon>
        <taxon>Pyroglyphidae</taxon>
        <taxon>Dermatophagoidinae</taxon>
        <taxon>Dermatophagoides</taxon>
    </lineage>
</organism>
<accession>A0ABQ8JC18</accession>
<dbReference type="PROSITE" id="PS50021">
    <property type="entry name" value="CH"/>
    <property type="match status" value="1"/>
</dbReference>
<dbReference type="InterPro" id="IPR050540">
    <property type="entry name" value="F-actin_Monoox_Mical"/>
</dbReference>